<reference evidence="3 4" key="1">
    <citation type="submission" date="2020-06" db="EMBL/GenBank/DDBJ databases">
        <authorList>
            <person name="Duchaud E."/>
        </authorList>
    </citation>
    <scope>NUCLEOTIDE SEQUENCE [LARGE SCALE GENOMIC DNA]</scope>
    <source>
        <strain evidence="3">Alteromonas fortis</strain>
    </source>
</reference>
<dbReference type="Proteomes" id="UP000509458">
    <property type="component" value="Chromosome"/>
</dbReference>
<keyword evidence="2 3" id="KW-0808">Transferase</keyword>
<dbReference type="PANTHER" id="PTHR30160:SF21">
    <property type="entry name" value="LIPOPOLYSACCHARIDE CORE HEPTOSYLTRANSFERASE OPSX"/>
    <property type="match status" value="1"/>
</dbReference>
<dbReference type="Gene3D" id="3.40.50.2000">
    <property type="entry name" value="Glycogen Phosphorylase B"/>
    <property type="match status" value="2"/>
</dbReference>
<protein>
    <submittedName>
        <fullName evidence="3">Heptosyltransferase, family GT9</fullName>
        <ecNumber evidence="3">2.4.-.-</ecNumber>
    </submittedName>
</protein>
<gene>
    <name evidence="3" type="primary">opsX</name>
    <name evidence="3" type="ORF">ALFOR1_10069</name>
</gene>
<evidence type="ECO:0000256" key="1">
    <source>
        <dbReference type="ARBA" id="ARBA00022676"/>
    </source>
</evidence>
<dbReference type="InterPro" id="IPR051199">
    <property type="entry name" value="LPS_LOS_Heptosyltrfase"/>
</dbReference>
<accession>A0A6T9XWB7</accession>
<dbReference type="InterPro" id="IPR002201">
    <property type="entry name" value="Glyco_trans_9"/>
</dbReference>
<proteinExistence type="predicted"/>
<dbReference type="AlphaFoldDB" id="A0A6T9XWB7"/>
<sequence>MGKKICLMRLSAIGDVCHAVAMVTRIQSQWRDAEITWVIGKVEYQLVKLMPNVRFIIFDKSKGKAAVESLKAQVAGETFDALLMMQVALRANLASRVIKAKQRIGFDWARSKELHWLFANKRVAATKHAHVLKGFMDFADALGVPEPKAVSWNIPVASEDAKWGEEQAKTLGKYVVISPAASKAERNWLPQRYASIADYIQEDGVTVILCGGPGDLDRKTADAIKASVKYPLKDFTGQTTLHQLLMLLKHAHLVIAPDTGPAHMATTVGTPVIGLYAHSNPRRTGPYNNLERLVSVYDECIEEQKGKPWSALPWGTRAKGSQLMEKITVDMVKQKVAPFLV</sequence>
<dbReference type="GO" id="GO:0009244">
    <property type="term" value="P:lipopolysaccharide core region biosynthetic process"/>
    <property type="evidence" value="ECO:0007669"/>
    <property type="project" value="TreeGrafter"/>
</dbReference>
<dbReference type="EMBL" id="LR812090">
    <property type="protein sequence ID" value="CAB9492137.1"/>
    <property type="molecule type" value="Genomic_DNA"/>
</dbReference>
<organism evidence="3 4">
    <name type="scientific">Alteromonas macleodii</name>
    <name type="common">Pseudoalteromonas macleodii</name>
    <dbReference type="NCBI Taxonomy" id="28108"/>
    <lineage>
        <taxon>Bacteria</taxon>
        <taxon>Pseudomonadati</taxon>
        <taxon>Pseudomonadota</taxon>
        <taxon>Gammaproteobacteria</taxon>
        <taxon>Alteromonadales</taxon>
        <taxon>Alteromonadaceae</taxon>
        <taxon>Alteromonas/Salinimonas group</taxon>
        <taxon>Alteromonas</taxon>
    </lineage>
</organism>
<dbReference type="CDD" id="cd03789">
    <property type="entry name" value="GT9_LPS_heptosyltransferase"/>
    <property type="match status" value="1"/>
</dbReference>
<dbReference type="PANTHER" id="PTHR30160">
    <property type="entry name" value="TETRAACYLDISACCHARIDE 4'-KINASE-RELATED"/>
    <property type="match status" value="1"/>
</dbReference>
<dbReference type="GO" id="GO:0008713">
    <property type="term" value="F:ADP-heptose-lipopolysaccharide heptosyltransferase activity"/>
    <property type="evidence" value="ECO:0007669"/>
    <property type="project" value="TreeGrafter"/>
</dbReference>
<dbReference type="RefSeq" id="WP_332066553.1">
    <property type="nucleotide sequence ID" value="NZ_LR812090.1"/>
</dbReference>
<dbReference type="SUPFAM" id="SSF53756">
    <property type="entry name" value="UDP-Glycosyltransferase/glycogen phosphorylase"/>
    <property type="match status" value="1"/>
</dbReference>
<evidence type="ECO:0000313" key="4">
    <source>
        <dbReference type="Proteomes" id="UP000509458"/>
    </source>
</evidence>
<evidence type="ECO:0000256" key="2">
    <source>
        <dbReference type="ARBA" id="ARBA00022679"/>
    </source>
</evidence>
<dbReference type="Pfam" id="PF01075">
    <property type="entry name" value="Glyco_transf_9"/>
    <property type="match status" value="1"/>
</dbReference>
<evidence type="ECO:0000313" key="3">
    <source>
        <dbReference type="EMBL" id="CAB9492137.1"/>
    </source>
</evidence>
<dbReference type="EC" id="2.4.-.-" evidence="3"/>
<dbReference type="GO" id="GO:0005829">
    <property type="term" value="C:cytosol"/>
    <property type="evidence" value="ECO:0007669"/>
    <property type="project" value="TreeGrafter"/>
</dbReference>
<keyword evidence="1 3" id="KW-0328">Glycosyltransferase</keyword>
<name>A0A6T9XWB7_ALTMA</name>